<dbReference type="SUPFAM" id="SSF48179">
    <property type="entry name" value="6-phosphogluconate dehydrogenase C-terminal domain-like"/>
    <property type="match status" value="1"/>
</dbReference>
<dbReference type="GO" id="GO:0005739">
    <property type="term" value="C:mitochondrion"/>
    <property type="evidence" value="ECO:0007669"/>
    <property type="project" value="TreeGrafter"/>
</dbReference>
<organism evidence="3 4">
    <name type="scientific">Exaiptasia diaphana</name>
    <name type="common">Tropical sea anemone</name>
    <name type="synonym">Aiptasia pulchella</name>
    <dbReference type="NCBI Taxonomy" id="2652724"/>
    <lineage>
        <taxon>Eukaryota</taxon>
        <taxon>Metazoa</taxon>
        <taxon>Cnidaria</taxon>
        <taxon>Anthozoa</taxon>
        <taxon>Hexacorallia</taxon>
        <taxon>Actiniaria</taxon>
        <taxon>Aiptasiidae</taxon>
        <taxon>Exaiptasia</taxon>
    </lineage>
</organism>
<evidence type="ECO:0000313" key="4">
    <source>
        <dbReference type="Proteomes" id="UP000887567"/>
    </source>
</evidence>
<dbReference type="InterPro" id="IPR013328">
    <property type="entry name" value="6PGD_dom2"/>
</dbReference>
<evidence type="ECO:0000259" key="2">
    <source>
        <dbReference type="Pfam" id="PF14833"/>
    </source>
</evidence>
<reference evidence="3" key="1">
    <citation type="submission" date="2022-11" db="UniProtKB">
        <authorList>
            <consortium name="EnsemblMetazoa"/>
        </authorList>
    </citation>
    <scope>IDENTIFICATION</scope>
</reference>
<accession>A0A913Y1M8</accession>
<dbReference type="GO" id="GO:0051287">
    <property type="term" value="F:NAD binding"/>
    <property type="evidence" value="ECO:0007669"/>
    <property type="project" value="InterPro"/>
</dbReference>
<dbReference type="RefSeq" id="XP_020913094.1">
    <property type="nucleotide sequence ID" value="XM_021057435.2"/>
</dbReference>
<dbReference type="InterPro" id="IPR036291">
    <property type="entry name" value="NAD(P)-bd_dom_sf"/>
</dbReference>
<dbReference type="OMA" id="VWTGEDG"/>
<dbReference type="SUPFAM" id="SSF51735">
    <property type="entry name" value="NAD(P)-binding Rossmann-fold domains"/>
    <property type="match status" value="1"/>
</dbReference>
<dbReference type="GO" id="GO:0008442">
    <property type="term" value="F:3-hydroxyisobutyrate dehydrogenase activity"/>
    <property type="evidence" value="ECO:0007669"/>
    <property type="project" value="TreeGrafter"/>
</dbReference>
<dbReference type="InterPro" id="IPR029752">
    <property type="entry name" value="D-isomer_DH_CS1"/>
</dbReference>
<dbReference type="PROSITE" id="PS00065">
    <property type="entry name" value="D_2_HYDROXYACID_DH_1"/>
    <property type="match status" value="1"/>
</dbReference>
<protein>
    <recommendedName>
        <fullName evidence="5">3-hydroxyisobutyrate dehydrogenase</fullName>
    </recommendedName>
</protein>
<evidence type="ECO:0000259" key="1">
    <source>
        <dbReference type="Pfam" id="PF03446"/>
    </source>
</evidence>
<dbReference type="Proteomes" id="UP000887567">
    <property type="component" value="Unplaced"/>
</dbReference>
<evidence type="ECO:0000313" key="3">
    <source>
        <dbReference type="EnsemblMetazoa" id="XP_020913094.1"/>
    </source>
</evidence>
<dbReference type="PANTHER" id="PTHR22981:SF84">
    <property type="entry name" value="3-HYDROXYISOBUTYRATE DEHYDROGENASE"/>
    <property type="match status" value="1"/>
</dbReference>
<feature type="domain" description="6-phosphogluconate dehydrogenase NADP-binding" evidence="1">
    <location>
        <begin position="30"/>
        <end position="185"/>
    </location>
</feature>
<feature type="domain" description="3-hydroxyisobutyrate dehydrogenase-like NAD-binding" evidence="2">
    <location>
        <begin position="190"/>
        <end position="306"/>
    </location>
</feature>
<dbReference type="Gene3D" id="3.40.50.720">
    <property type="entry name" value="NAD(P)-binding Rossmann-like Domain"/>
    <property type="match status" value="1"/>
</dbReference>
<proteinExistence type="predicted"/>
<dbReference type="Gene3D" id="1.10.1040.10">
    <property type="entry name" value="N-(1-d-carboxylethyl)-l-norvaline Dehydrogenase, domain 2"/>
    <property type="match status" value="1"/>
</dbReference>
<dbReference type="GO" id="GO:0006574">
    <property type="term" value="P:L-valine catabolic process"/>
    <property type="evidence" value="ECO:0007669"/>
    <property type="project" value="TreeGrafter"/>
</dbReference>
<sequence>MFRAFTLQNPIRKVSHIQLRGLCSASKKHIGVVGTGNVGFNVASSLEQAGHTVTAFDLNKTNYDRLQKTKVILASSVDDVPKNADVLITALPKPMHVKAVMEEGKLLHRLRPNSIWIDHTTTDYNQTIRLCKLACDMGIRAIEAPLTGGMALLRKNMMTVFVGGDEDAVQESKPLIDVYTGTFLYFGAAGKATIAKVISNMLAGAHLIAAGEALMLAKKSGLDMESFFDGIRLSAGNSYVFETEVPLMFKGTYDPDFTIDLHCKDLGLGRIISNAHGVPFDKLEMMELTETMYRRAMERYGGHVGSSFPAKMIEDDLKTPQKLENWEKWDYAVERVTGGSFGVVQMKPSKEKHN</sequence>
<evidence type="ECO:0008006" key="5">
    <source>
        <dbReference type="Google" id="ProtNLM"/>
    </source>
</evidence>
<dbReference type="EnsemblMetazoa" id="XM_021057435.2">
    <property type="protein sequence ID" value="XP_020913094.1"/>
    <property type="gene ID" value="LOC110250796"/>
</dbReference>
<dbReference type="Pfam" id="PF14833">
    <property type="entry name" value="NAD_binding_11"/>
    <property type="match status" value="1"/>
</dbReference>
<dbReference type="PANTHER" id="PTHR22981">
    <property type="entry name" value="3-HYDROXYISOBUTYRATE DEHYDROGENASE-RELATED"/>
    <property type="match status" value="1"/>
</dbReference>
<dbReference type="Pfam" id="PF03446">
    <property type="entry name" value="NAD_binding_2"/>
    <property type="match status" value="1"/>
</dbReference>
<dbReference type="InterPro" id="IPR006115">
    <property type="entry name" value="6PGDH_NADP-bd"/>
</dbReference>
<dbReference type="GO" id="GO:0050661">
    <property type="term" value="F:NADP binding"/>
    <property type="evidence" value="ECO:0007669"/>
    <property type="project" value="InterPro"/>
</dbReference>
<dbReference type="KEGG" id="epa:110250796"/>
<dbReference type="InterPro" id="IPR029154">
    <property type="entry name" value="HIBADH-like_NADP-bd"/>
</dbReference>
<keyword evidence="4" id="KW-1185">Reference proteome</keyword>
<dbReference type="OrthoDB" id="435038at2759"/>
<dbReference type="AlphaFoldDB" id="A0A913Y1M8"/>
<dbReference type="InterPro" id="IPR008927">
    <property type="entry name" value="6-PGluconate_DH-like_C_sf"/>
</dbReference>
<dbReference type="GeneID" id="110250796"/>
<name>A0A913Y1M8_EXADI</name>